<evidence type="ECO:0000313" key="7">
    <source>
        <dbReference type="Proteomes" id="UP000218505"/>
    </source>
</evidence>
<dbReference type="InterPro" id="IPR022928">
    <property type="entry name" value="RNA_2'-PTrans_KptA"/>
</dbReference>
<dbReference type="Pfam" id="PF01885">
    <property type="entry name" value="PTS_2-RNA"/>
    <property type="match status" value="1"/>
</dbReference>
<dbReference type="GO" id="GO:0000215">
    <property type="term" value="F:tRNA 2'-phosphotransferase activity"/>
    <property type="evidence" value="ECO:0007669"/>
    <property type="project" value="TreeGrafter"/>
</dbReference>
<dbReference type="EC" id="2.7.1.-" evidence="5"/>
<name>A0A290ZCC6_9PSEU</name>
<accession>A0A290ZCC6</accession>
<keyword evidence="2 5" id="KW-0808">Transferase</keyword>
<comment type="function">
    <text evidence="4 5">Removes the 2'-phosphate from RNA via an intermediate in which the phosphate is ADP-ribosylated by NAD followed by a presumed transesterification to release the RNA and generate ADP-ribose 1''-2''-cyclic phosphate (APPR&gt;P). May function as an ADP-ribosylase.</text>
</comment>
<reference evidence="6" key="1">
    <citation type="submission" date="2017-09" db="EMBL/GenBank/DDBJ databases">
        <title>Complete Genome Sequence of ansamitocin-producing Bacterium Actinosynnema pretiosum X47.</title>
        <authorList>
            <person name="Cao G."/>
            <person name="Zong G."/>
            <person name="Zhong C."/>
            <person name="Fu J."/>
        </authorList>
    </citation>
    <scope>NUCLEOTIDE SEQUENCE [LARGE SCALE GENOMIC DNA]</scope>
    <source>
        <strain evidence="6">X47</strain>
    </source>
</reference>
<keyword evidence="3 5" id="KW-0520">NAD</keyword>
<evidence type="ECO:0000256" key="4">
    <source>
        <dbReference type="ARBA" id="ARBA00025212"/>
    </source>
</evidence>
<dbReference type="GO" id="GO:0003950">
    <property type="term" value="F:NAD+ poly-ADP-ribosyltransferase activity"/>
    <property type="evidence" value="ECO:0007669"/>
    <property type="project" value="InterPro"/>
</dbReference>
<proteinExistence type="inferred from homology"/>
<dbReference type="AlphaFoldDB" id="A0A290ZCC6"/>
<evidence type="ECO:0000256" key="1">
    <source>
        <dbReference type="ARBA" id="ARBA00009836"/>
    </source>
</evidence>
<evidence type="ECO:0000256" key="2">
    <source>
        <dbReference type="ARBA" id="ARBA00022679"/>
    </source>
</evidence>
<dbReference type="Gene3D" id="3.20.170.30">
    <property type="match status" value="1"/>
</dbReference>
<dbReference type="Proteomes" id="UP000218505">
    <property type="component" value="Chromosome"/>
</dbReference>
<dbReference type="PANTHER" id="PTHR12684">
    <property type="entry name" value="PUTATIVE PHOSPHOTRANSFERASE"/>
    <property type="match status" value="1"/>
</dbReference>
<dbReference type="InterPro" id="IPR042081">
    <property type="entry name" value="RNA_2'-PTrans_C"/>
</dbReference>
<dbReference type="InterPro" id="IPR042080">
    <property type="entry name" value="RNA_2'-PTrans_N"/>
</dbReference>
<evidence type="ECO:0000256" key="3">
    <source>
        <dbReference type="ARBA" id="ARBA00023027"/>
    </source>
</evidence>
<dbReference type="PANTHER" id="PTHR12684:SF2">
    <property type="entry name" value="TRNA 2'-PHOSPHOTRANSFERASE 1"/>
    <property type="match status" value="1"/>
</dbReference>
<dbReference type="HAMAP" id="MF_00299">
    <property type="entry name" value="KptA"/>
    <property type="match status" value="1"/>
</dbReference>
<dbReference type="Gene3D" id="1.10.10.970">
    <property type="entry name" value="RNA 2'-phosphotransferase, Tpt1/KptA family, N-terminal domain"/>
    <property type="match status" value="1"/>
</dbReference>
<dbReference type="RefSeq" id="WP_096496423.1">
    <property type="nucleotide sequence ID" value="NZ_CP023445.1"/>
</dbReference>
<dbReference type="EMBL" id="CP023445">
    <property type="protein sequence ID" value="ATE56655.1"/>
    <property type="molecule type" value="Genomic_DNA"/>
</dbReference>
<evidence type="ECO:0000313" key="6">
    <source>
        <dbReference type="EMBL" id="ATE56655.1"/>
    </source>
</evidence>
<comment type="similarity">
    <text evidence="1 5">Belongs to the KptA/TPT1 family.</text>
</comment>
<dbReference type="SUPFAM" id="SSF56399">
    <property type="entry name" value="ADP-ribosylation"/>
    <property type="match status" value="1"/>
</dbReference>
<dbReference type="KEGG" id="apre:CNX65_28035"/>
<dbReference type="InterPro" id="IPR002745">
    <property type="entry name" value="Ptrans_KptA/Tpt1"/>
</dbReference>
<gene>
    <name evidence="5" type="primary">kptA</name>
    <name evidence="6" type="ORF">CNX65_28035</name>
</gene>
<evidence type="ECO:0000256" key="5">
    <source>
        <dbReference type="HAMAP-Rule" id="MF_00299"/>
    </source>
</evidence>
<protein>
    <recommendedName>
        <fullName evidence="5">Probable RNA 2'-phosphotransferase</fullName>
        <ecNumber evidence="5">2.7.1.-</ecNumber>
    </recommendedName>
</protein>
<sequence>MTEDEVITLSKRMSRCLRHDPGRYGLALDAAGWVDLGELVRALRTDRASVLEVVERNNKRRFAVRGDRIRANQGHSVEVDLGLARAEPPLALFHGTNARALPDVLVEGLRPMSRHAVHLSTDLATATTVGARRGRPVVLEVDAARMHADGHAFSVSENGVWLVAAVPPGYLRQR</sequence>
<keyword evidence="7" id="KW-1185">Reference proteome</keyword>
<organism evidence="6 7">
    <name type="scientific">Actinosynnema pretiosum</name>
    <dbReference type="NCBI Taxonomy" id="42197"/>
    <lineage>
        <taxon>Bacteria</taxon>
        <taxon>Bacillati</taxon>
        <taxon>Actinomycetota</taxon>
        <taxon>Actinomycetes</taxon>
        <taxon>Pseudonocardiales</taxon>
        <taxon>Pseudonocardiaceae</taxon>
        <taxon>Actinosynnema</taxon>
    </lineage>
</organism>
<dbReference type="GO" id="GO:0006388">
    <property type="term" value="P:tRNA splicing, via endonucleolytic cleavage and ligation"/>
    <property type="evidence" value="ECO:0007669"/>
    <property type="project" value="UniProtKB-UniRule"/>
</dbReference>